<keyword evidence="1" id="KW-0723">Serine/threonine-protein kinase</keyword>
<feature type="region of interest" description="Disordered" evidence="8">
    <location>
        <begin position="482"/>
        <end position="505"/>
    </location>
</feature>
<feature type="binding site" evidence="7">
    <location>
        <position position="95"/>
    </location>
    <ligand>
        <name>ATP</name>
        <dbReference type="ChEBI" id="CHEBI:30616"/>
    </ligand>
</feature>
<dbReference type="EMBL" id="MU154597">
    <property type="protein sequence ID" value="KAF9492650.1"/>
    <property type="molecule type" value="Genomic_DNA"/>
</dbReference>
<evidence type="ECO:0000256" key="2">
    <source>
        <dbReference type="ARBA" id="ARBA00022553"/>
    </source>
</evidence>
<sequence>MQAHKTRKPSRRHGTCPTGSSFESSTGRRDASWPQSTRRISLLANGSYYPTTLHAVSQSYFNVTGLLGEGSHGKVLLARSEGCQQTQDGLVYAIKVLRRKVPHGTRGTRELELLEWIAGRPQDGTSAGVCFLQKMIKGFERGEYLFIVMDRHCTSLADPAIAQRLKLSTSVFVHSLTGLSASVSLPLESSSSPVTHSRPHHEILATLRVLAAEIVLGLLFLHEHGIVHQDIKPANIMVSFAGHIVIGDFGAANLLDCAGSASTSPVICIIVNPEELVMHTPLYAAPEMVTRNPEQLLVYGQHVDWWALGVTLHELSTGNTPFPLSHRLQLSKDQVSRIYSRRSDGDTSISFGAFEKIVLDLGANSHGGDLDRGLGDFEGLLKELLVHDPQYRLHGARVKEHEFFALMGDRNAGCSWEDVLAMRCPPLPDPVCNDGEEGVAVGAIADGFGLYDIGGLVTPGEIVQGDEAGDILAPESQLSARELGFDDGPNTHPSRSTLQTLPKIPSLPDLIGEGIALPRSSEVDTASTSPACDFRYPSPQRHTSEADSEPRPTTSRPTSLPQRQNRLSSAQLPGFFDKSSGSLISAPSPVDVDKPLVMSMPCSFSHSDGEGYSPPQPWPSTCSLAYSTE</sequence>
<feature type="region of interest" description="Disordered" evidence="8">
    <location>
        <begin position="1"/>
        <end position="35"/>
    </location>
</feature>
<feature type="domain" description="Protein kinase" evidence="9">
    <location>
        <begin position="61"/>
        <end position="404"/>
    </location>
</feature>
<reference evidence="10" key="1">
    <citation type="submission" date="2020-11" db="EMBL/GenBank/DDBJ databases">
        <authorList>
            <consortium name="DOE Joint Genome Institute"/>
            <person name="Ahrendt S."/>
            <person name="Riley R."/>
            <person name="Andreopoulos W."/>
            <person name="Labutti K."/>
            <person name="Pangilinan J."/>
            <person name="Ruiz-Duenas F.J."/>
            <person name="Barrasa J.M."/>
            <person name="Sanchez-Garcia M."/>
            <person name="Camarero S."/>
            <person name="Miyauchi S."/>
            <person name="Serrano A."/>
            <person name="Linde D."/>
            <person name="Babiker R."/>
            <person name="Drula E."/>
            <person name="Ayuso-Fernandez I."/>
            <person name="Pacheco R."/>
            <person name="Padilla G."/>
            <person name="Ferreira P."/>
            <person name="Barriuso J."/>
            <person name="Kellner H."/>
            <person name="Castanera R."/>
            <person name="Alfaro M."/>
            <person name="Ramirez L."/>
            <person name="Pisabarro A.G."/>
            <person name="Kuo A."/>
            <person name="Tritt A."/>
            <person name="Lipzen A."/>
            <person name="He G."/>
            <person name="Yan M."/>
            <person name="Ng V."/>
            <person name="Cullen D."/>
            <person name="Martin F."/>
            <person name="Rosso M.-N."/>
            <person name="Henrissat B."/>
            <person name="Hibbett D."/>
            <person name="Martinez A.T."/>
            <person name="Grigoriev I.V."/>
        </authorList>
    </citation>
    <scope>NUCLEOTIDE SEQUENCE</scope>
    <source>
        <strain evidence="10">ATCC 90797</strain>
    </source>
</reference>
<dbReference type="InterPro" id="IPR017441">
    <property type="entry name" value="Protein_kinase_ATP_BS"/>
</dbReference>
<evidence type="ECO:0000313" key="10">
    <source>
        <dbReference type="EMBL" id="KAF9492650.1"/>
    </source>
</evidence>
<dbReference type="PROSITE" id="PS00108">
    <property type="entry name" value="PROTEIN_KINASE_ST"/>
    <property type="match status" value="1"/>
</dbReference>
<proteinExistence type="predicted"/>
<evidence type="ECO:0000256" key="6">
    <source>
        <dbReference type="ARBA" id="ARBA00022840"/>
    </source>
</evidence>
<keyword evidence="4 7" id="KW-0547">Nucleotide-binding</keyword>
<dbReference type="InterPro" id="IPR011009">
    <property type="entry name" value="Kinase-like_dom_sf"/>
</dbReference>
<dbReference type="OrthoDB" id="10252171at2759"/>
<evidence type="ECO:0000256" key="7">
    <source>
        <dbReference type="PROSITE-ProRule" id="PRU10141"/>
    </source>
</evidence>
<evidence type="ECO:0000256" key="3">
    <source>
        <dbReference type="ARBA" id="ARBA00022679"/>
    </source>
</evidence>
<feature type="compositionally biased region" description="Low complexity" evidence="8">
    <location>
        <begin position="551"/>
        <end position="563"/>
    </location>
</feature>
<keyword evidence="6 7" id="KW-0067">ATP-binding</keyword>
<protein>
    <submittedName>
        <fullName evidence="10">Kinase-like protein</fullName>
    </submittedName>
</protein>
<dbReference type="AlphaFoldDB" id="A0A9P5ZS07"/>
<dbReference type="Gene3D" id="1.10.510.10">
    <property type="entry name" value="Transferase(Phosphotransferase) domain 1"/>
    <property type="match status" value="1"/>
</dbReference>
<keyword evidence="11" id="KW-1185">Reference proteome</keyword>
<evidence type="ECO:0000256" key="4">
    <source>
        <dbReference type="ARBA" id="ARBA00022741"/>
    </source>
</evidence>
<dbReference type="GO" id="GO:0004674">
    <property type="term" value="F:protein serine/threonine kinase activity"/>
    <property type="evidence" value="ECO:0007669"/>
    <property type="project" value="UniProtKB-KW"/>
</dbReference>
<evidence type="ECO:0000259" key="9">
    <source>
        <dbReference type="PROSITE" id="PS50011"/>
    </source>
</evidence>
<evidence type="ECO:0000256" key="1">
    <source>
        <dbReference type="ARBA" id="ARBA00022527"/>
    </source>
</evidence>
<organism evidence="10 11">
    <name type="scientific">Pleurotus eryngii</name>
    <name type="common">Boletus of the steppes</name>
    <dbReference type="NCBI Taxonomy" id="5323"/>
    <lineage>
        <taxon>Eukaryota</taxon>
        <taxon>Fungi</taxon>
        <taxon>Dikarya</taxon>
        <taxon>Basidiomycota</taxon>
        <taxon>Agaricomycotina</taxon>
        <taxon>Agaricomycetes</taxon>
        <taxon>Agaricomycetidae</taxon>
        <taxon>Agaricales</taxon>
        <taxon>Pleurotineae</taxon>
        <taxon>Pleurotaceae</taxon>
        <taxon>Pleurotus</taxon>
    </lineage>
</organism>
<dbReference type="PROSITE" id="PS00107">
    <property type="entry name" value="PROTEIN_KINASE_ATP"/>
    <property type="match status" value="1"/>
</dbReference>
<evidence type="ECO:0000313" key="11">
    <source>
        <dbReference type="Proteomes" id="UP000807025"/>
    </source>
</evidence>
<dbReference type="Gene3D" id="3.30.200.20">
    <property type="entry name" value="Phosphorylase Kinase, domain 1"/>
    <property type="match status" value="1"/>
</dbReference>
<keyword evidence="5 10" id="KW-0418">Kinase</keyword>
<evidence type="ECO:0000256" key="8">
    <source>
        <dbReference type="SAM" id="MobiDB-lite"/>
    </source>
</evidence>
<keyword evidence="3" id="KW-0808">Transferase</keyword>
<dbReference type="SUPFAM" id="SSF56112">
    <property type="entry name" value="Protein kinase-like (PK-like)"/>
    <property type="match status" value="1"/>
</dbReference>
<dbReference type="PROSITE" id="PS50011">
    <property type="entry name" value="PROTEIN_KINASE_DOM"/>
    <property type="match status" value="1"/>
</dbReference>
<feature type="compositionally biased region" description="Polar residues" evidence="8">
    <location>
        <begin position="491"/>
        <end position="500"/>
    </location>
</feature>
<dbReference type="PANTHER" id="PTHR24351">
    <property type="entry name" value="RIBOSOMAL PROTEIN S6 KINASE"/>
    <property type="match status" value="1"/>
</dbReference>
<feature type="compositionally biased region" description="Polar residues" evidence="8">
    <location>
        <begin position="619"/>
        <end position="629"/>
    </location>
</feature>
<gene>
    <name evidence="10" type="ORF">BDN71DRAFT_1174722</name>
</gene>
<dbReference type="SMART" id="SM00220">
    <property type="entry name" value="S_TKc"/>
    <property type="match status" value="1"/>
</dbReference>
<feature type="region of interest" description="Disordered" evidence="8">
    <location>
        <begin position="520"/>
        <end position="629"/>
    </location>
</feature>
<dbReference type="GO" id="GO:0005524">
    <property type="term" value="F:ATP binding"/>
    <property type="evidence" value="ECO:0007669"/>
    <property type="project" value="UniProtKB-UniRule"/>
</dbReference>
<dbReference type="InterPro" id="IPR008271">
    <property type="entry name" value="Ser/Thr_kinase_AS"/>
</dbReference>
<name>A0A9P5ZS07_PLEER</name>
<feature type="compositionally biased region" description="Basic residues" evidence="8">
    <location>
        <begin position="1"/>
        <end position="14"/>
    </location>
</feature>
<keyword evidence="2" id="KW-0597">Phosphoprotein</keyword>
<dbReference type="Proteomes" id="UP000807025">
    <property type="component" value="Unassembled WGS sequence"/>
</dbReference>
<dbReference type="InterPro" id="IPR000719">
    <property type="entry name" value="Prot_kinase_dom"/>
</dbReference>
<evidence type="ECO:0000256" key="5">
    <source>
        <dbReference type="ARBA" id="ARBA00022777"/>
    </source>
</evidence>
<dbReference type="Pfam" id="PF00069">
    <property type="entry name" value="Pkinase"/>
    <property type="match status" value="1"/>
</dbReference>
<comment type="caution">
    <text evidence="10">The sequence shown here is derived from an EMBL/GenBank/DDBJ whole genome shotgun (WGS) entry which is preliminary data.</text>
</comment>
<accession>A0A9P5ZS07</accession>